<keyword evidence="1" id="KW-0175">Coiled coil</keyword>
<proteinExistence type="predicted"/>
<dbReference type="EMBL" id="JAULSR010000001">
    <property type="protein sequence ID" value="KAK0634356.1"/>
    <property type="molecule type" value="Genomic_DNA"/>
</dbReference>
<feature type="coiled-coil region" evidence="1">
    <location>
        <begin position="89"/>
        <end position="147"/>
    </location>
</feature>
<keyword evidence="4" id="KW-1185">Reference proteome</keyword>
<gene>
    <name evidence="3" type="ORF">B0T17DRAFT_502027</name>
</gene>
<evidence type="ECO:0000256" key="2">
    <source>
        <dbReference type="SAM" id="MobiDB-lite"/>
    </source>
</evidence>
<sequence>MSQINHVKVLGGLLKSIVDHSSFQYIQSVLDENDKLKQETTKLKHANEFNDEKLVRLKIDLDSTKKQSQDKDVKLQTHAKERTELTGKLANKTKELEENAKQMTKLQEELKKRDAKIGKLETGLRAEQEKTKDRESLQKQLASTKEDLRLRISHLEKLEKFAFKMIPLSSENIPERLATIFNSARSLAVKYSNTDFAPATLTDAPLWDKMRDHHRVKGIIPLLLTNSPAAKQMRAAAFLAILATELTKYIFQPTYILEEGDEELSGILSNLTVTAPERETYLRSILLGANAPNRSAVAKYRAKLAARAVVFYVEPLLSGGDAVFRAALDELCTLACTHWLRVQEVEDKIEACFEASDGQDWQLSQSSSSSSSLSNGESKKPNGSATTISTGGSSNGRTSPGTTRRPMDSAAKAEANAKSPEQQQQLQLQDIGAVVWPSFVIVDHDDFELETLVGSYVLAESQVRAAKEEEKALLMTSGSRRAARYSARRSRTMSTISSSVAGEIMNHSVANRSGNSNGGGNGNGIGNGGASFLSEAVGGGGGIKS</sequence>
<comment type="caution">
    <text evidence="3">The sequence shown here is derived from an EMBL/GenBank/DDBJ whole genome shotgun (WGS) entry which is preliminary data.</text>
</comment>
<organism evidence="3 4">
    <name type="scientific">Bombardia bombarda</name>
    <dbReference type="NCBI Taxonomy" id="252184"/>
    <lineage>
        <taxon>Eukaryota</taxon>
        <taxon>Fungi</taxon>
        <taxon>Dikarya</taxon>
        <taxon>Ascomycota</taxon>
        <taxon>Pezizomycotina</taxon>
        <taxon>Sordariomycetes</taxon>
        <taxon>Sordariomycetidae</taxon>
        <taxon>Sordariales</taxon>
        <taxon>Lasiosphaeriaceae</taxon>
        <taxon>Bombardia</taxon>
    </lineage>
</organism>
<reference evidence="3" key="1">
    <citation type="submission" date="2023-06" db="EMBL/GenBank/DDBJ databases">
        <title>Genome-scale phylogeny and comparative genomics of the fungal order Sordariales.</title>
        <authorList>
            <consortium name="Lawrence Berkeley National Laboratory"/>
            <person name="Hensen N."/>
            <person name="Bonometti L."/>
            <person name="Westerberg I."/>
            <person name="Brannstrom I.O."/>
            <person name="Guillou S."/>
            <person name="Cros-Aarteil S."/>
            <person name="Calhoun S."/>
            <person name="Haridas S."/>
            <person name="Kuo A."/>
            <person name="Mondo S."/>
            <person name="Pangilinan J."/>
            <person name="Riley R."/>
            <person name="LaButti K."/>
            <person name="Andreopoulos B."/>
            <person name="Lipzen A."/>
            <person name="Chen C."/>
            <person name="Yanf M."/>
            <person name="Daum C."/>
            <person name="Ng V."/>
            <person name="Clum A."/>
            <person name="Steindorff A."/>
            <person name="Ohm R."/>
            <person name="Martin F."/>
            <person name="Silar P."/>
            <person name="Natvig D."/>
            <person name="Lalanne C."/>
            <person name="Gautier V."/>
            <person name="Ament-velasquez S.L."/>
            <person name="Kruys A."/>
            <person name="Hutchinson M.I."/>
            <person name="Powell A.J."/>
            <person name="Barry K."/>
            <person name="Miller A.N."/>
            <person name="Grigoriev I.V."/>
            <person name="Debuchy R."/>
            <person name="Gladieux P."/>
            <person name="Thoren M.H."/>
            <person name="Johannesson H."/>
        </authorList>
    </citation>
    <scope>NUCLEOTIDE SEQUENCE</scope>
    <source>
        <strain evidence="3">SMH3391-2</strain>
    </source>
</reference>
<evidence type="ECO:0000313" key="3">
    <source>
        <dbReference type="EMBL" id="KAK0634356.1"/>
    </source>
</evidence>
<dbReference type="AlphaFoldDB" id="A0AA40CD31"/>
<accession>A0AA40CD31</accession>
<name>A0AA40CD31_9PEZI</name>
<evidence type="ECO:0000313" key="4">
    <source>
        <dbReference type="Proteomes" id="UP001174934"/>
    </source>
</evidence>
<feature type="compositionally biased region" description="Low complexity" evidence="2">
    <location>
        <begin position="383"/>
        <end position="403"/>
    </location>
</feature>
<dbReference type="Proteomes" id="UP001174934">
    <property type="component" value="Unassembled WGS sequence"/>
</dbReference>
<feature type="compositionally biased region" description="Low complexity" evidence="2">
    <location>
        <begin position="362"/>
        <end position="374"/>
    </location>
</feature>
<protein>
    <recommendedName>
        <fullName evidence="5">MEI5 protein</fullName>
    </recommendedName>
</protein>
<evidence type="ECO:0008006" key="5">
    <source>
        <dbReference type="Google" id="ProtNLM"/>
    </source>
</evidence>
<evidence type="ECO:0000256" key="1">
    <source>
        <dbReference type="SAM" id="Coils"/>
    </source>
</evidence>
<feature type="region of interest" description="Disordered" evidence="2">
    <location>
        <begin position="361"/>
        <end position="425"/>
    </location>
</feature>